<evidence type="ECO:0000256" key="1">
    <source>
        <dbReference type="ARBA" id="ARBA00000900"/>
    </source>
</evidence>
<feature type="chain" id="PRO_5045318809" description="RING-type E3 ubiquitin transferase" evidence="15">
    <location>
        <begin position="22"/>
        <end position="622"/>
    </location>
</feature>
<evidence type="ECO:0000256" key="9">
    <source>
        <dbReference type="ARBA" id="ARBA00022833"/>
    </source>
</evidence>
<evidence type="ECO:0000256" key="6">
    <source>
        <dbReference type="ARBA" id="ARBA00022723"/>
    </source>
</evidence>
<feature type="compositionally biased region" description="Polar residues" evidence="13">
    <location>
        <begin position="577"/>
        <end position="589"/>
    </location>
</feature>
<keyword evidence="8" id="KW-0833">Ubl conjugation pathway</keyword>
<sequence length="622" mass="65168">LLLLCRLAALFSLLGAPLASAATVTPTNDTASAQDGGIVLLVSHGEGMVPASNVAPLTSVAANGRTGELFLATDSTAQNVNSSNIAYINCEPSAYEGNIAASDVLSTVIEKGVAGALFFSPSAAYCNVTGIDSTTAYVYSMTDASVARSVLSDLENTSTNLKYFATIQPRSDVNNTDNMSGNNSTSSDYSGSSNPLGPSPSTAVAMIILYSITGVITALFLIIIITGALRAHRHPERYGAGVVLGGNREGQRQTRVRGLARAMLDTIPIVKFGEQQGNQQNKREDVEMGEARTRRSSEALRVSEDNGHRSQGTRGSEERSAGETAATGSTAEADDGGIAAATPAASAENLGKSGGDVYTGCTICTDEFEPGEDIRVLPCDHRFHPACVDPWLLNVSGTCPLCRIDLHPACDGATDGNEHRSGSELAPPLSPTDAAAANIPSTHRHRRHTLRNIFHIRPETLEERLATARSLRLHGFTGDASEDTAPPSRGEREAQQGVAAGEERQRRRLSGLFNHGDDGGSRTRIISGIPLLGRRRAGSTRSATPADASVGPVAAPAAVEEGRSGLRSGSPPRADTVSRTGSLSRNNGSPPRDSSPPRIATPPRVSTPPAPSSRRASDEHQR</sequence>
<proteinExistence type="predicted"/>
<evidence type="ECO:0000256" key="10">
    <source>
        <dbReference type="ARBA" id="ARBA00022989"/>
    </source>
</evidence>
<dbReference type="EMBL" id="JBBPHU010000001">
    <property type="protein sequence ID" value="KAK7524543.1"/>
    <property type="molecule type" value="Genomic_DNA"/>
</dbReference>
<keyword evidence="15" id="KW-0732">Signal</keyword>
<evidence type="ECO:0000256" key="2">
    <source>
        <dbReference type="ARBA" id="ARBA00004141"/>
    </source>
</evidence>
<evidence type="ECO:0000256" key="14">
    <source>
        <dbReference type="SAM" id="Phobius"/>
    </source>
</evidence>
<organism evidence="17 18">
    <name type="scientific">Phyllosticta citriasiana</name>
    <dbReference type="NCBI Taxonomy" id="595635"/>
    <lineage>
        <taxon>Eukaryota</taxon>
        <taxon>Fungi</taxon>
        <taxon>Dikarya</taxon>
        <taxon>Ascomycota</taxon>
        <taxon>Pezizomycotina</taxon>
        <taxon>Dothideomycetes</taxon>
        <taxon>Dothideomycetes incertae sedis</taxon>
        <taxon>Botryosphaeriales</taxon>
        <taxon>Phyllostictaceae</taxon>
        <taxon>Phyllosticta</taxon>
    </lineage>
</organism>
<dbReference type="SUPFAM" id="SSF57850">
    <property type="entry name" value="RING/U-box"/>
    <property type="match status" value="1"/>
</dbReference>
<feature type="compositionally biased region" description="Low complexity" evidence="13">
    <location>
        <begin position="180"/>
        <end position="196"/>
    </location>
</feature>
<keyword evidence="10 14" id="KW-1133">Transmembrane helix</keyword>
<name>A0ABR1L0C7_9PEZI</name>
<dbReference type="Proteomes" id="UP001363622">
    <property type="component" value="Unassembled WGS sequence"/>
</dbReference>
<dbReference type="InterPro" id="IPR013083">
    <property type="entry name" value="Znf_RING/FYVE/PHD"/>
</dbReference>
<dbReference type="CDD" id="cd16454">
    <property type="entry name" value="RING-H2_PA-TM-RING"/>
    <property type="match status" value="1"/>
</dbReference>
<keyword evidence="4" id="KW-0808">Transferase</keyword>
<evidence type="ECO:0000256" key="15">
    <source>
        <dbReference type="SAM" id="SignalP"/>
    </source>
</evidence>
<reference evidence="17 18" key="1">
    <citation type="submission" date="2024-04" db="EMBL/GenBank/DDBJ databases">
        <title>Phyllosticta paracitricarpa is synonymous to the EU quarantine fungus P. citricarpa based on phylogenomic analyses.</title>
        <authorList>
            <consortium name="Lawrence Berkeley National Laboratory"/>
            <person name="Van Ingen-Buijs V.A."/>
            <person name="Van Westerhoven A.C."/>
            <person name="Haridas S."/>
            <person name="Skiadas P."/>
            <person name="Martin F."/>
            <person name="Groenewald J.Z."/>
            <person name="Crous P.W."/>
            <person name="Seidl M.F."/>
        </authorList>
    </citation>
    <scope>NUCLEOTIDE SEQUENCE [LARGE SCALE GENOMIC DNA]</scope>
    <source>
        <strain evidence="17 18">CBS 123371</strain>
    </source>
</reference>
<comment type="catalytic activity">
    <reaction evidence="1">
        <text>S-ubiquitinyl-[E2 ubiquitin-conjugating enzyme]-L-cysteine + [acceptor protein]-L-lysine = [E2 ubiquitin-conjugating enzyme]-L-cysteine + N(6)-ubiquitinyl-[acceptor protein]-L-lysine.</text>
        <dbReference type="EC" id="2.3.2.27"/>
    </reaction>
</comment>
<dbReference type="PANTHER" id="PTHR45977:SF4">
    <property type="entry name" value="RING-TYPE DOMAIN-CONTAINING PROTEIN"/>
    <property type="match status" value="1"/>
</dbReference>
<feature type="domain" description="RING-type" evidence="16">
    <location>
        <begin position="361"/>
        <end position="403"/>
    </location>
</feature>
<evidence type="ECO:0000259" key="16">
    <source>
        <dbReference type="PROSITE" id="PS50089"/>
    </source>
</evidence>
<evidence type="ECO:0000256" key="5">
    <source>
        <dbReference type="ARBA" id="ARBA00022692"/>
    </source>
</evidence>
<evidence type="ECO:0000256" key="8">
    <source>
        <dbReference type="ARBA" id="ARBA00022786"/>
    </source>
</evidence>
<feature type="region of interest" description="Disordered" evidence="13">
    <location>
        <begin position="272"/>
        <end position="335"/>
    </location>
</feature>
<keyword evidence="5 14" id="KW-0812">Transmembrane</keyword>
<dbReference type="Gene3D" id="3.30.40.10">
    <property type="entry name" value="Zinc/RING finger domain, C3HC4 (zinc finger)"/>
    <property type="match status" value="1"/>
</dbReference>
<evidence type="ECO:0000256" key="11">
    <source>
        <dbReference type="ARBA" id="ARBA00023136"/>
    </source>
</evidence>
<keyword evidence="6" id="KW-0479">Metal-binding</keyword>
<evidence type="ECO:0000256" key="12">
    <source>
        <dbReference type="PROSITE-ProRule" id="PRU00175"/>
    </source>
</evidence>
<feature type="signal peptide" evidence="15">
    <location>
        <begin position="1"/>
        <end position="21"/>
    </location>
</feature>
<feature type="region of interest" description="Disordered" evidence="13">
    <location>
        <begin position="534"/>
        <end position="622"/>
    </location>
</feature>
<feature type="compositionally biased region" description="Low complexity" evidence="13">
    <location>
        <begin position="545"/>
        <end position="559"/>
    </location>
</feature>
<feature type="transmembrane region" description="Helical" evidence="14">
    <location>
        <begin position="203"/>
        <end position="229"/>
    </location>
</feature>
<dbReference type="Pfam" id="PF13639">
    <property type="entry name" value="zf-RING_2"/>
    <property type="match status" value="1"/>
</dbReference>
<feature type="region of interest" description="Disordered" evidence="13">
    <location>
        <begin position="472"/>
        <end position="505"/>
    </location>
</feature>
<evidence type="ECO:0000256" key="3">
    <source>
        <dbReference type="ARBA" id="ARBA00012483"/>
    </source>
</evidence>
<dbReference type="PANTHER" id="PTHR45977">
    <property type="entry name" value="TARGET OF ERK KINASE MPK-1"/>
    <property type="match status" value="1"/>
</dbReference>
<feature type="non-terminal residue" evidence="17">
    <location>
        <position position="1"/>
    </location>
</feature>
<keyword evidence="18" id="KW-1185">Reference proteome</keyword>
<evidence type="ECO:0000256" key="7">
    <source>
        <dbReference type="ARBA" id="ARBA00022771"/>
    </source>
</evidence>
<evidence type="ECO:0000313" key="17">
    <source>
        <dbReference type="EMBL" id="KAK7524543.1"/>
    </source>
</evidence>
<keyword evidence="9" id="KW-0862">Zinc</keyword>
<evidence type="ECO:0000256" key="4">
    <source>
        <dbReference type="ARBA" id="ARBA00022679"/>
    </source>
</evidence>
<feature type="region of interest" description="Disordered" evidence="13">
    <location>
        <begin position="173"/>
        <end position="196"/>
    </location>
</feature>
<dbReference type="PROSITE" id="PS50089">
    <property type="entry name" value="ZF_RING_2"/>
    <property type="match status" value="1"/>
</dbReference>
<keyword evidence="7 12" id="KW-0863">Zinc-finger</keyword>
<protein>
    <recommendedName>
        <fullName evidence="3">RING-type E3 ubiquitin transferase</fullName>
        <ecNumber evidence="3">2.3.2.27</ecNumber>
    </recommendedName>
</protein>
<accession>A0ABR1L0C7</accession>
<evidence type="ECO:0000313" key="18">
    <source>
        <dbReference type="Proteomes" id="UP001363622"/>
    </source>
</evidence>
<dbReference type="SMART" id="SM00184">
    <property type="entry name" value="RING"/>
    <property type="match status" value="1"/>
</dbReference>
<gene>
    <name evidence="17" type="ORF">IWZ03DRAFT_429647</name>
</gene>
<feature type="compositionally biased region" description="Low complexity" evidence="13">
    <location>
        <begin position="322"/>
        <end position="335"/>
    </location>
</feature>
<comment type="caution">
    <text evidence="17">The sequence shown here is derived from an EMBL/GenBank/DDBJ whole genome shotgun (WGS) entry which is preliminary data.</text>
</comment>
<comment type="subcellular location">
    <subcellularLocation>
        <location evidence="2">Membrane</location>
        <topology evidence="2">Multi-pass membrane protein</topology>
    </subcellularLocation>
</comment>
<keyword evidence="11 14" id="KW-0472">Membrane</keyword>
<dbReference type="InterPro" id="IPR001841">
    <property type="entry name" value="Znf_RING"/>
</dbReference>
<dbReference type="EC" id="2.3.2.27" evidence="3"/>
<evidence type="ECO:0000256" key="13">
    <source>
        <dbReference type="SAM" id="MobiDB-lite"/>
    </source>
</evidence>
<feature type="compositionally biased region" description="Basic and acidic residues" evidence="13">
    <location>
        <begin position="281"/>
        <end position="308"/>
    </location>
</feature>